<evidence type="ECO:0000256" key="1">
    <source>
        <dbReference type="ARBA" id="ARBA00001965"/>
    </source>
</evidence>
<dbReference type="InterPro" id="IPR003251">
    <property type="entry name" value="Rr_diiron-bd_dom"/>
</dbReference>
<dbReference type="PROSITE" id="PS50905">
    <property type="entry name" value="FERRITIN_LIKE"/>
    <property type="match status" value="1"/>
</dbReference>
<comment type="cofactor">
    <cofactor evidence="1">
        <name>Fe(3+)</name>
        <dbReference type="ChEBI" id="CHEBI:29034"/>
    </cofactor>
</comment>
<sequence>MKLKDSKTYSNLARSYAGECQARTRYEFMEYGARMQGLTALAELIDKVVYNEFNHARMFYTFIQQSEEKRVDNIEISAGFPFKEKWDLTESLRLAAEDEEAEAEKIYPEFAATAREEGFPEIARLYEDIIGVERCHKKLFSELHEQMKNGTMYKKKQKVKWKCGGCGYEAESKEAWQECPLCKAKQGVVLLKIDDGA</sequence>
<dbReference type="InterPro" id="IPR009040">
    <property type="entry name" value="Ferritin-like_diiron"/>
</dbReference>
<name>A0A9D1NA49_9FIRM</name>
<dbReference type="EMBL" id="DVOE01000052">
    <property type="protein sequence ID" value="HIU98893.1"/>
    <property type="molecule type" value="Genomic_DNA"/>
</dbReference>
<dbReference type="CDD" id="cd01041">
    <property type="entry name" value="Rubrerythrin"/>
    <property type="match status" value="1"/>
</dbReference>
<dbReference type="PANTHER" id="PTHR43865:SF1">
    <property type="entry name" value="RUBRERYTHRIN-RELATED"/>
    <property type="match status" value="1"/>
</dbReference>
<dbReference type="GO" id="GO:0016491">
    <property type="term" value="F:oxidoreductase activity"/>
    <property type="evidence" value="ECO:0007669"/>
    <property type="project" value="InterPro"/>
</dbReference>
<feature type="domain" description="Ferritin-like diiron" evidence="2">
    <location>
        <begin position="2"/>
        <end position="151"/>
    </location>
</feature>
<protein>
    <submittedName>
        <fullName evidence="3">Rubrerythrin family protein</fullName>
    </submittedName>
</protein>
<dbReference type="InterPro" id="IPR009078">
    <property type="entry name" value="Ferritin-like_SF"/>
</dbReference>
<evidence type="ECO:0000313" key="3">
    <source>
        <dbReference type="EMBL" id="HIU98893.1"/>
    </source>
</evidence>
<gene>
    <name evidence="3" type="ORF">IAC73_03515</name>
</gene>
<proteinExistence type="predicted"/>
<dbReference type="InterPro" id="IPR012347">
    <property type="entry name" value="Ferritin-like"/>
</dbReference>
<dbReference type="InterPro" id="IPR052364">
    <property type="entry name" value="Rubrerythrin"/>
</dbReference>
<accession>A0A9D1NA49</accession>
<dbReference type="SUPFAM" id="SSF57802">
    <property type="entry name" value="Rubredoxin-like"/>
    <property type="match status" value="1"/>
</dbReference>
<dbReference type="Pfam" id="PF02915">
    <property type="entry name" value="Rubrerythrin"/>
    <property type="match status" value="1"/>
</dbReference>
<comment type="caution">
    <text evidence="3">The sequence shown here is derived from an EMBL/GenBank/DDBJ whole genome shotgun (WGS) entry which is preliminary data.</text>
</comment>
<dbReference type="Gene3D" id="1.20.1260.10">
    <property type="match status" value="1"/>
</dbReference>
<evidence type="ECO:0000313" key="4">
    <source>
        <dbReference type="Proteomes" id="UP000886857"/>
    </source>
</evidence>
<dbReference type="PANTHER" id="PTHR43865">
    <property type="entry name" value="RUBRERYTHRIN-RELATED"/>
    <property type="match status" value="1"/>
</dbReference>
<reference evidence="3" key="1">
    <citation type="submission" date="2020-10" db="EMBL/GenBank/DDBJ databases">
        <authorList>
            <person name="Gilroy R."/>
        </authorList>
    </citation>
    <scope>NUCLEOTIDE SEQUENCE</scope>
    <source>
        <strain evidence="3">10406</strain>
    </source>
</reference>
<dbReference type="SUPFAM" id="SSF47240">
    <property type="entry name" value="Ferritin-like"/>
    <property type="match status" value="1"/>
</dbReference>
<dbReference type="Proteomes" id="UP000886857">
    <property type="component" value="Unassembled WGS sequence"/>
</dbReference>
<evidence type="ECO:0000259" key="2">
    <source>
        <dbReference type="PROSITE" id="PS50905"/>
    </source>
</evidence>
<dbReference type="AlphaFoldDB" id="A0A9D1NA49"/>
<reference evidence="3" key="2">
    <citation type="journal article" date="2021" name="PeerJ">
        <title>Extensive microbial diversity within the chicken gut microbiome revealed by metagenomics and culture.</title>
        <authorList>
            <person name="Gilroy R."/>
            <person name="Ravi A."/>
            <person name="Getino M."/>
            <person name="Pursley I."/>
            <person name="Horton D.L."/>
            <person name="Alikhan N.F."/>
            <person name="Baker D."/>
            <person name="Gharbi K."/>
            <person name="Hall N."/>
            <person name="Watson M."/>
            <person name="Adriaenssens E.M."/>
            <person name="Foster-Nyarko E."/>
            <person name="Jarju S."/>
            <person name="Secka A."/>
            <person name="Antonio M."/>
            <person name="Oren A."/>
            <person name="Chaudhuri R.R."/>
            <person name="La Ragione R."/>
            <person name="Hildebrand F."/>
            <person name="Pallen M.J."/>
        </authorList>
    </citation>
    <scope>NUCLEOTIDE SEQUENCE</scope>
    <source>
        <strain evidence="3">10406</strain>
    </source>
</reference>
<dbReference type="GO" id="GO:0046872">
    <property type="term" value="F:metal ion binding"/>
    <property type="evidence" value="ECO:0007669"/>
    <property type="project" value="InterPro"/>
</dbReference>
<dbReference type="Gene3D" id="2.20.28.10">
    <property type="match status" value="1"/>
</dbReference>
<organism evidence="3 4">
    <name type="scientific">Candidatus Limadaptatus stercoripullorum</name>
    <dbReference type="NCBI Taxonomy" id="2840846"/>
    <lineage>
        <taxon>Bacteria</taxon>
        <taxon>Bacillati</taxon>
        <taxon>Bacillota</taxon>
        <taxon>Clostridia</taxon>
        <taxon>Eubacteriales</taxon>
        <taxon>Candidatus Limadaptatus</taxon>
    </lineage>
</organism>